<accession>A0A6M3JQA9</accession>
<gene>
    <name evidence="2" type="ORF">MM415A02811_0002</name>
    <name evidence="1" type="ORF">MM415B01433_0003</name>
</gene>
<reference evidence="2" key="1">
    <citation type="submission" date="2020-03" db="EMBL/GenBank/DDBJ databases">
        <title>The deep terrestrial virosphere.</title>
        <authorList>
            <person name="Holmfeldt K."/>
            <person name="Nilsson E."/>
            <person name="Simone D."/>
            <person name="Lopez-Fernandez M."/>
            <person name="Wu X."/>
            <person name="de Brujin I."/>
            <person name="Lundin D."/>
            <person name="Andersson A."/>
            <person name="Bertilsson S."/>
            <person name="Dopson M."/>
        </authorList>
    </citation>
    <scope>NUCLEOTIDE SEQUENCE</scope>
    <source>
        <strain evidence="2">MM415A02811</strain>
        <strain evidence="1">MM415B01433</strain>
    </source>
</reference>
<name>A0A6M3JQA9_9ZZZZ</name>
<proteinExistence type="predicted"/>
<organism evidence="2">
    <name type="scientific">viral metagenome</name>
    <dbReference type="NCBI Taxonomy" id="1070528"/>
    <lineage>
        <taxon>unclassified sequences</taxon>
        <taxon>metagenomes</taxon>
        <taxon>organismal metagenomes</taxon>
    </lineage>
</organism>
<protein>
    <submittedName>
        <fullName evidence="2">Putative von Willebrand domain containing protein</fullName>
    </submittedName>
</protein>
<evidence type="ECO:0000313" key="2">
    <source>
        <dbReference type="EMBL" id="QJA72284.1"/>
    </source>
</evidence>
<dbReference type="EMBL" id="MT141332">
    <property type="protein sequence ID" value="QJA58612.1"/>
    <property type="molecule type" value="Genomic_DNA"/>
</dbReference>
<evidence type="ECO:0000313" key="1">
    <source>
        <dbReference type="EMBL" id="QJA58612.1"/>
    </source>
</evidence>
<dbReference type="AlphaFoldDB" id="A0A6M3JQA9"/>
<sequence length="285" mass="31471">MGGGTYCSTTRLLRSEAKGYTTKSTQEIFTAQNINSAMSPFGINVRESRDSVEHPNSLAIVLALDETGSMGTVPHYLVKEGLPLMMDSIIKSGIADPQVLFLGIGDHECDQAPLQVGQFESSDELLDKWLTDLYLEGHGGGNAGESYMLAWYFAAHHTAIDCFEKRLQKGVLITIGDEPVLPHVPANFLKNLMGPGQYENYSSQKLLDEAREKYDVYHIHVRETGSGSRQSVMDGWRQLLVDNLLIAERRTDVARLVVEAVCESAEIDNVQHVTAPVQPAETMML</sequence>
<dbReference type="EMBL" id="MT141939">
    <property type="protein sequence ID" value="QJA72284.1"/>
    <property type="molecule type" value="Genomic_DNA"/>
</dbReference>